<accession>A0A1I0YRB8</accession>
<dbReference type="GO" id="GO:0009102">
    <property type="term" value="P:biotin biosynthetic process"/>
    <property type="evidence" value="ECO:0007669"/>
    <property type="project" value="UniProtKB-KW"/>
</dbReference>
<dbReference type="Gene3D" id="3.40.640.10">
    <property type="entry name" value="Type I PLP-dependent aspartate aminotransferase-like (Major domain)"/>
    <property type="match status" value="1"/>
</dbReference>
<evidence type="ECO:0000256" key="3">
    <source>
        <dbReference type="ARBA" id="ARBA00011738"/>
    </source>
</evidence>
<dbReference type="InterPro" id="IPR001917">
    <property type="entry name" value="Aminotrans_II_pyridoxalP_BS"/>
</dbReference>
<sequence>MGSKALSSFLKQNLDDLKSKGLYNEINILEGANGAIIKIDGKELVNLSSNNYLGFATNNAMIEKSIEATKKYGVGAGAVRTINGTLEIHRQLEKRIAEFKHTESAIAFQSGFNCNAGAIQAVMNKKDAILSDALNHASIIDGCKLSGAKILRYKHNDMNDLRARAKEAKESGLYEKIMVISDGVFSMDGDVVDLPGMVKVAEEFDLITYIDDAHGSGVMGNGAGTVKHFGLSDKVDFQIGTLSKAIGVVGGYVAGSKDLIDWLKVRARPFLFSTSLTPAASAACIEAFDIMTKSPEIVEKVWENGRYLKKGLKGLGFDIGHSETPITPCIIGDENLTQKFSKRLYEEGVYAKSIVFPTVPLGTGRVRNMPTAAHTKEMLDKALSIYEKIGKELGII</sequence>
<evidence type="ECO:0000313" key="12">
    <source>
        <dbReference type="Proteomes" id="UP000198619"/>
    </source>
</evidence>
<dbReference type="InterPro" id="IPR015421">
    <property type="entry name" value="PyrdxlP-dep_Trfase_major"/>
</dbReference>
<evidence type="ECO:0000256" key="7">
    <source>
        <dbReference type="ARBA" id="ARBA00022898"/>
    </source>
</evidence>
<dbReference type="AlphaFoldDB" id="A0A1I0YRB8"/>
<comment type="similarity">
    <text evidence="9">Belongs to the class-II pyridoxal-phosphate-dependent aminotransferase family.</text>
</comment>
<dbReference type="Gene3D" id="3.90.1150.10">
    <property type="entry name" value="Aspartate Aminotransferase, domain 1"/>
    <property type="match status" value="1"/>
</dbReference>
<evidence type="ECO:0000256" key="1">
    <source>
        <dbReference type="ARBA" id="ARBA00001933"/>
    </source>
</evidence>
<dbReference type="NCBIfam" id="NF005394">
    <property type="entry name" value="PRK06939.1"/>
    <property type="match status" value="1"/>
</dbReference>
<dbReference type="Proteomes" id="UP000198619">
    <property type="component" value="Unassembled WGS sequence"/>
</dbReference>
<dbReference type="PANTHER" id="PTHR13693:SF3">
    <property type="entry name" value="LD36009P"/>
    <property type="match status" value="1"/>
</dbReference>
<keyword evidence="7 9" id="KW-0663">Pyridoxal phosphate</keyword>
<dbReference type="STRING" id="84698.SAMN04488528_101451"/>
<dbReference type="SUPFAM" id="SSF53383">
    <property type="entry name" value="PLP-dependent transferases"/>
    <property type="match status" value="1"/>
</dbReference>
<dbReference type="FunFam" id="3.40.640.10:FF:000006">
    <property type="entry name" value="5-aminolevulinate synthase, mitochondrial"/>
    <property type="match status" value="1"/>
</dbReference>
<dbReference type="InterPro" id="IPR004839">
    <property type="entry name" value="Aminotransferase_I/II_large"/>
</dbReference>
<comment type="function">
    <text evidence="2">Catalyzes the decarboxylative condensation of pimeloyl-[acyl-carrier protein] and L-alanine to produce 8-amino-7-oxononanoate (AON), [acyl-carrier protein], and carbon dioxide.</text>
</comment>
<reference evidence="11 12" key="1">
    <citation type="submission" date="2016-10" db="EMBL/GenBank/DDBJ databases">
        <authorList>
            <person name="de Groot N.N."/>
        </authorList>
    </citation>
    <scope>NUCLEOTIDE SEQUENCE [LARGE SCALE GENOMIC DNA]</scope>
    <source>
        <strain evidence="11 12">DSM 12271</strain>
    </source>
</reference>
<keyword evidence="5 11" id="KW-0808">Transferase</keyword>
<dbReference type="GO" id="GO:0030170">
    <property type="term" value="F:pyridoxal phosphate binding"/>
    <property type="evidence" value="ECO:0007669"/>
    <property type="project" value="InterPro"/>
</dbReference>
<dbReference type="OrthoDB" id="9807157at2"/>
<evidence type="ECO:0000256" key="8">
    <source>
        <dbReference type="ARBA" id="ARBA00047715"/>
    </source>
</evidence>
<comment type="cofactor">
    <cofactor evidence="1 9">
        <name>pyridoxal 5'-phosphate</name>
        <dbReference type="ChEBI" id="CHEBI:597326"/>
    </cofactor>
</comment>
<dbReference type="PANTHER" id="PTHR13693">
    <property type="entry name" value="CLASS II AMINOTRANSFERASE/8-AMINO-7-OXONONANOATE SYNTHASE"/>
    <property type="match status" value="1"/>
</dbReference>
<name>A0A1I0YRB8_9CLOT</name>
<keyword evidence="6" id="KW-0093">Biotin biosynthesis</keyword>
<dbReference type="PROSITE" id="PS00599">
    <property type="entry name" value="AA_TRANSFER_CLASS_2"/>
    <property type="match status" value="1"/>
</dbReference>
<evidence type="ECO:0000256" key="6">
    <source>
        <dbReference type="ARBA" id="ARBA00022756"/>
    </source>
</evidence>
<protein>
    <recommendedName>
        <fullName evidence="4">8-amino-7-oxononanoate synthase</fullName>
    </recommendedName>
</protein>
<gene>
    <name evidence="11" type="ORF">SAMN04488528_101451</name>
</gene>
<dbReference type="RefSeq" id="WP_090041182.1">
    <property type="nucleotide sequence ID" value="NZ_FOKI01000014.1"/>
</dbReference>
<dbReference type="InterPro" id="IPR015424">
    <property type="entry name" value="PyrdxlP-dep_Trfase"/>
</dbReference>
<feature type="domain" description="Aminotransferase class I/classII large" evidence="10">
    <location>
        <begin position="43"/>
        <end position="383"/>
    </location>
</feature>
<evidence type="ECO:0000256" key="9">
    <source>
        <dbReference type="RuleBase" id="RU003693"/>
    </source>
</evidence>
<evidence type="ECO:0000256" key="5">
    <source>
        <dbReference type="ARBA" id="ARBA00022679"/>
    </source>
</evidence>
<dbReference type="InterPro" id="IPR010962">
    <property type="entry name" value="AONS_Archaea/Firmicutes"/>
</dbReference>
<dbReference type="CDD" id="cd06454">
    <property type="entry name" value="KBL_like"/>
    <property type="match status" value="1"/>
</dbReference>
<dbReference type="GO" id="GO:0008710">
    <property type="term" value="F:8-amino-7-oxononanoate synthase activity"/>
    <property type="evidence" value="ECO:0007669"/>
    <property type="project" value="UniProtKB-EC"/>
</dbReference>
<dbReference type="InterPro" id="IPR050087">
    <property type="entry name" value="AON_synthase_class-II"/>
</dbReference>
<evidence type="ECO:0000313" key="11">
    <source>
        <dbReference type="EMBL" id="SFB14990.1"/>
    </source>
</evidence>
<dbReference type="InterPro" id="IPR015422">
    <property type="entry name" value="PyrdxlP-dep_Trfase_small"/>
</dbReference>
<dbReference type="Pfam" id="PF00155">
    <property type="entry name" value="Aminotran_1_2"/>
    <property type="match status" value="1"/>
</dbReference>
<keyword evidence="12" id="KW-1185">Reference proteome</keyword>
<evidence type="ECO:0000256" key="2">
    <source>
        <dbReference type="ARBA" id="ARBA00002513"/>
    </source>
</evidence>
<organism evidence="11 12">
    <name type="scientific">Clostridium frigidicarnis</name>
    <dbReference type="NCBI Taxonomy" id="84698"/>
    <lineage>
        <taxon>Bacteria</taxon>
        <taxon>Bacillati</taxon>
        <taxon>Bacillota</taxon>
        <taxon>Clostridia</taxon>
        <taxon>Eubacteriales</taxon>
        <taxon>Clostridiaceae</taxon>
        <taxon>Clostridium</taxon>
    </lineage>
</organism>
<dbReference type="NCBIfam" id="TIGR01825">
    <property type="entry name" value="gly_Cac_T_rel"/>
    <property type="match status" value="1"/>
</dbReference>
<comment type="subunit">
    <text evidence="3">Homodimer.</text>
</comment>
<proteinExistence type="inferred from homology"/>
<comment type="catalytic activity">
    <reaction evidence="8">
        <text>6-carboxyhexanoyl-[ACP] + L-alanine + H(+) = (8S)-8-amino-7-oxononanoate + holo-[ACP] + CO2</text>
        <dbReference type="Rhea" id="RHEA:42288"/>
        <dbReference type="Rhea" id="RHEA-COMP:9685"/>
        <dbReference type="Rhea" id="RHEA-COMP:9955"/>
        <dbReference type="ChEBI" id="CHEBI:15378"/>
        <dbReference type="ChEBI" id="CHEBI:16526"/>
        <dbReference type="ChEBI" id="CHEBI:57972"/>
        <dbReference type="ChEBI" id="CHEBI:64479"/>
        <dbReference type="ChEBI" id="CHEBI:78846"/>
        <dbReference type="ChEBI" id="CHEBI:149468"/>
        <dbReference type="EC" id="2.3.1.47"/>
    </reaction>
</comment>
<dbReference type="EMBL" id="FOKI01000014">
    <property type="protein sequence ID" value="SFB14990.1"/>
    <property type="molecule type" value="Genomic_DNA"/>
</dbReference>
<evidence type="ECO:0000256" key="4">
    <source>
        <dbReference type="ARBA" id="ARBA00016004"/>
    </source>
</evidence>
<evidence type="ECO:0000259" key="10">
    <source>
        <dbReference type="Pfam" id="PF00155"/>
    </source>
</evidence>